<dbReference type="Proteomes" id="UP000018559">
    <property type="component" value="Unassembled WGS sequence"/>
</dbReference>
<sequence length="52" mass="6047">MVKDLRMRVKQKPQARGACGFLGEKYYEKLYVLLAYGLMKKERKSPYFSGGI</sequence>
<dbReference type="EMBL" id="AWWH01000150">
    <property type="protein sequence ID" value="ETA73827.1"/>
    <property type="molecule type" value="Genomic_DNA"/>
</dbReference>
<protein>
    <submittedName>
        <fullName evidence="1">Uncharacterized protein</fullName>
    </submittedName>
</protein>
<evidence type="ECO:0000313" key="1">
    <source>
        <dbReference type="EMBL" id="ETA73827.1"/>
    </source>
</evidence>
<organism evidence="1 2">
    <name type="scientific">Ligilactobacillus equi DPC 6820</name>
    <dbReference type="NCBI Taxonomy" id="1392007"/>
    <lineage>
        <taxon>Bacteria</taxon>
        <taxon>Bacillati</taxon>
        <taxon>Bacillota</taxon>
        <taxon>Bacilli</taxon>
        <taxon>Lactobacillales</taxon>
        <taxon>Lactobacillaceae</taxon>
        <taxon>Ligilactobacillus</taxon>
    </lineage>
</organism>
<evidence type="ECO:0000313" key="2">
    <source>
        <dbReference type="Proteomes" id="UP000018559"/>
    </source>
</evidence>
<gene>
    <name evidence="1" type="ORF">LEQ_0926</name>
</gene>
<dbReference type="AlphaFoldDB" id="V7HVA9"/>
<accession>V7HVA9</accession>
<reference evidence="1 2" key="1">
    <citation type="journal article" date="2014" name="Genome Announc.">
        <title>The Genome of the Predominant Equine Lactobacillus Species, Lactobacillus equi, Is Reflective of Its Lifestyle Adaptations to an Herbivorous Host.</title>
        <authorList>
            <person name="O'Donnell M.M."/>
            <person name="Harris H.M."/>
            <person name="O'Toole P.W."/>
            <person name="Ross R.P."/>
        </authorList>
    </citation>
    <scope>NUCLEOTIDE SEQUENCE [LARGE SCALE GENOMIC DNA]</scope>
    <source>
        <strain evidence="1 2">DPC 6820</strain>
    </source>
</reference>
<keyword evidence="2" id="KW-1185">Reference proteome</keyword>
<comment type="caution">
    <text evidence="1">The sequence shown here is derived from an EMBL/GenBank/DDBJ whole genome shotgun (WGS) entry which is preliminary data.</text>
</comment>
<name>V7HVA9_9LACO</name>
<proteinExistence type="predicted"/>